<name>A0A9J5WS78_SOLCO</name>
<feature type="compositionally biased region" description="Polar residues" evidence="1">
    <location>
        <begin position="11"/>
        <end position="20"/>
    </location>
</feature>
<gene>
    <name evidence="2" type="ORF">H5410_049316</name>
</gene>
<feature type="region of interest" description="Disordered" evidence="1">
    <location>
        <begin position="1"/>
        <end position="20"/>
    </location>
</feature>
<dbReference type="EMBL" id="JACXVP010000010">
    <property type="protein sequence ID" value="KAG5578689.1"/>
    <property type="molecule type" value="Genomic_DNA"/>
</dbReference>
<evidence type="ECO:0000313" key="3">
    <source>
        <dbReference type="Proteomes" id="UP000824120"/>
    </source>
</evidence>
<protein>
    <submittedName>
        <fullName evidence="2">Uncharacterized protein</fullName>
    </submittedName>
</protein>
<reference evidence="2 3" key="1">
    <citation type="submission" date="2020-09" db="EMBL/GenBank/DDBJ databases">
        <title>De no assembly of potato wild relative species, Solanum commersonii.</title>
        <authorList>
            <person name="Cho K."/>
        </authorList>
    </citation>
    <scope>NUCLEOTIDE SEQUENCE [LARGE SCALE GENOMIC DNA]</scope>
    <source>
        <strain evidence="2">LZ3.2</strain>
        <tissue evidence="2">Leaf</tissue>
    </source>
</reference>
<proteinExistence type="predicted"/>
<feature type="compositionally biased region" description="Polar residues" evidence="1">
    <location>
        <begin position="61"/>
        <end position="72"/>
    </location>
</feature>
<keyword evidence="3" id="KW-1185">Reference proteome</keyword>
<organism evidence="2 3">
    <name type="scientific">Solanum commersonii</name>
    <name type="common">Commerson's wild potato</name>
    <name type="synonym">Commerson's nightshade</name>
    <dbReference type="NCBI Taxonomy" id="4109"/>
    <lineage>
        <taxon>Eukaryota</taxon>
        <taxon>Viridiplantae</taxon>
        <taxon>Streptophyta</taxon>
        <taxon>Embryophyta</taxon>
        <taxon>Tracheophyta</taxon>
        <taxon>Spermatophyta</taxon>
        <taxon>Magnoliopsida</taxon>
        <taxon>eudicotyledons</taxon>
        <taxon>Gunneridae</taxon>
        <taxon>Pentapetalae</taxon>
        <taxon>asterids</taxon>
        <taxon>lamiids</taxon>
        <taxon>Solanales</taxon>
        <taxon>Solanaceae</taxon>
        <taxon>Solanoideae</taxon>
        <taxon>Solaneae</taxon>
        <taxon>Solanum</taxon>
    </lineage>
</organism>
<dbReference type="AlphaFoldDB" id="A0A9J5WS78"/>
<accession>A0A9J5WS78</accession>
<feature type="region of interest" description="Disordered" evidence="1">
    <location>
        <begin position="52"/>
        <end position="72"/>
    </location>
</feature>
<comment type="caution">
    <text evidence="2">The sequence shown here is derived from an EMBL/GenBank/DDBJ whole genome shotgun (WGS) entry which is preliminary data.</text>
</comment>
<evidence type="ECO:0000256" key="1">
    <source>
        <dbReference type="SAM" id="MobiDB-lite"/>
    </source>
</evidence>
<sequence>MEPEGHHGQNGPFTRSNIPGNTTFYGDPEFRCHFCQKLIWTSVKTLVMEPAGRHDEKGPFTRSNEPQSSPQHFMVTRNSDLIFAKNLHGPLLRH</sequence>
<dbReference type="Proteomes" id="UP000824120">
    <property type="component" value="Chromosome 10"/>
</dbReference>
<evidence type="ECO:0000313" key="2">
    <source>
        <dbReference type="EMBL" id="KAG5578689.1"/>
    </source>
</evidence>